<dbReference type="STRING" id="109895.A0A507E1U6"/>
<gene>
    <name evidence="3" type="ORF">PhCBS80983_g04114</name>
</gene>
<evidence type="ECO:0000256" key="1">
    <source>
        <dbReference type="ARBA" id="ARBA00022441"/>
    </source>
</evidence>
<sequence>MLTTLTATGAPSFGACPTWRQLITSDAPSPRAGHTLTFNPFTNECVLFGGASHEEGYYDKVYLLDLETLGWKVADVPLTANDAAAPARYEHIAAIVQRRGGSPQLLIMYGAGDEGVRDDVWAFDLETRRWTEWQTKGTKPCGRTIHSAGLVRTPAVDEKKSNGDSSYEKSRLYVFGGGVASDAAVLDASVYCLDVDNMLWIKVTHERQQTSPPTRLGHSFTAIGTKIYLFGGLHLNEAYNDLWIFDTVMRTWTLQPTSGQIPSARSGHTTTVSGSKLYVFGGFSKSGKPEVYDHVYVLDTDSFVWHKPEVAALPPGPPAPSLDHDACVAIGMGPRIGSKVEEVQVPVQTESGNALLVFGGMDFSGMHNSLYSLDV</sequence>
<dbReference type="PANTHER" id="PTHR46093">
    <property type="entry name" value="ACYL-COA-BINDING DOMAIN-CONTAINING PROTEIN 5"/>
    <property type="match status" value="1"/>
</dbReference>
<keyword evidence="1" id="KW-0880">Kelch repeat</keyword>
<evidence type="ECO:0008006" key="5">
    <source>
        <dbReference type="Google" id="ProtNLM"/>
    </source>
</evidence>
<evidence type="ECO:0000256" key="2">
    <source>
        <dbReference type="ARBA" id="ARBA00022737"/>
    </source>
</evidence>
<dbReference type="Gene3D" id="2.120.10.80">
    <property type="entry name" value="Kelch-type beta propeller"/>
    <property type="match status" value="2"/>
</dbReference>
<keyword evidence="2" id="KW-0677">Repeat</keyword>
<reference evidence="3 4" key="1">
    <citation type="journal article" date="2019" name="Sci. Rep.">
        <title>Comparative genomics of chytrid fungi reveal insights into the obligate biotrophic and pathogenic lifestyle of Synchytrium endobioticum.</title>
        <authorList>
            <person name="van de Vossenberg B.T.L.H."/>
            <person name="Warris S."/>
            <person name="Nguyen H.D.T."/>
            <person name="van Gent-Pelzer M.P.E."/>
            <person name="Joly D.L."/>
            <person name="van de Geest H.C."/>
            <person name="Bonants P.J.M."/>
            <person name="Smith D.S."/>
            <person name="Levesque C.A."/>
            <person name="van der Lee T.A.J."/>
        </authorList>
    </citation>
    <scope>NUCLEOTIDE SEQUENCE [LARGE SCALE GENOMIC DNA]</scope>
    <source>
        <strain evidence="3 4">CBS 809.83</strain>
    </source>
</reference>
<dbReference type="InterPro" id="IPR015915">
    <property type="entry name" value="Kelch-typ_b-propeller"/>
</dbReference>
<dbReference type="SUPFAM" id="SSF50965">
    <property type="entry name" value="Galactose oxidase, central domain"/>
    <property type="match status" value="2"/>
</dbReference>
<name>A0A507E1U6_9FUNG</name>
<evidence type="ECO:0000313" key="4">
    <source>
        <dbReference type="Proteomes" id="UP000318582"/>
    </source>
</evidence>
<dbReference type="InterPro" id="IPR011043">
    <property type="entry name" value="Gal_Oxase/kelch_b-propeller"/>
</dbReference>
<dbReference type="EMBL" id="QEAQ01000059">
    <property type="protein sequence ID" value="TPX57060.1"/>
    <property type="molecule type" value="Genomic_DNA"/>
</dbReference>
<keyword evidence="4" id="KW-1185">Reference proteome</keyword>
<protein>
    <recommendedName>
        <fullName evidence="5">Galactose oxidase</fullName>
    </recommendedName>
</protein>
<dbReference type="Pfam" id="PF24681">
    <property type="entry name" value="Kelch_KLHDC2_KLHL20_DRC7"/>
    <property type="match status" value="2"/>
</dbReference>
<evidence type="ECO:0000313" key="3">
    <source>
        <dbReference type="EMBL" id="TPX57060.1"/>
    </source>
</evidence>
<proteinExistence type="predicted"/>
<comment type="caution">
    <text evidence="3">The sequence shown here is derived from an EMBL/GenBank/DDBJ whole genome shotgun (WGS) entry which is preliminary data.</text>
</comment>
<dbReference type="Proteomes" id="UP000318582">
    <property type="component" value="Unassembled WGS sequence"/>
</dbReference>
<organism evidence="3 4">
    <name type="scientific">Powellomyces hirtus</name>
    <dbReference type="NCBI Taxonomy" id="109895"/>
    <lineage>
        <taxon>Eukaryota</taxon>
        <taxon>Fungi</taxon>
        <taxon>Fungi incertae sedis</taxon>
        <taxon>Chytridiomycota</taxon>
        <taxon>Chytridiomycota incertae sedis</taxon>
        <taxon>Chytridiomycetes</taxon>
        <taxon>Spizellomycetales</taxon>
        <taxon>Powellomycetaceae</taxon>
        <taxon>Powellomyces</taxon>
    </lineage>
</organism>
<dbReference type="AlphaFoldDB" id="A0A507E1U6"/>
<dbReference type="PANTHER" id="PTHR46093:SF18">
    <property type="entry name" value="FIBRONECTIN TYPE-III DOMAIN-CONTAINING PROTEIN"/>
    <property type="match status" value="1"/>
</dbReference>
<accession>A0A507E1U6</accession>